<comment type="caution">
    <text evidence="1">The sequence shown here is derived from an EMBL/GenBank/DDBJ whole genome shotgun (WGS) entry which is preliminary data.</text>
</comment>
<protein>
    <submittedName>
        <fullName evidence="1">Uncharacterized protein</fullName>
    </submittedName>
</protein>
<name>A0ABW5B5F2_9BACT</name>
<evidence type="ECO:0000313" key="2">
    <source>
        <dbReference type="Proteomes" id="UP001597414"/>
    </source>
</evidence>
<dbReference type="PROSITE" id="PS51257">
    <property type="entry name" value="PROKAR_LIPOPROTEIN"/>
    <property type="match status" value="1"/>
</dbReference>
<reference evidence="2" key="1">
    <citation type="journal article" date="2019" name="Int. J. Syst. Evol. Microbiol.">
        <title>The Global Catalogue of Microorganisms (GCM) 10K type strain sequencing project: providing services to taxonomists for standard genome sequencing and annotation.</title>
        <authorList>
            <consortium name="The Broad Institute Genomics Platform"/>
            <consortium name="The Broad Institute Genome Sequencing Center for Infectious Disease"/>
            <person name="Wu L."/>
            <person name="Ma J."/>
        </authorList>
    </citation>
    <scope>NUCLEOTIDE SEQUENCE [LARGE SCALE GENOMIC DNA]</scope>
    <source>
        <strain evidence="2">KCTC 19812</strain>
    </source>
</reference>
<dbReference type="Proteomes" id="UP001597414">
    <property type="component" value="Unassembled WGS sequence"/>
</dbReference>
<accession>A0ABW5B5F2</accession>
<keyword evidence="2" id="KW-1185">Reference proteome</keyword>
<proteinExistence type="predicted"/>
<gene>
    <name evidence="1" type="ORF">ACFSKV_05870</name>
</gene>
<organism evidence="1 2">
    <name type="scientific">Shivajiella indica</name>
    <dbReference type="NCBI Taxonomy" id="872115"/>
    <lineage>
        <taxon>Bacteria</taxon>
        <taxon>Pseudomonadati</taxon>
        <taxon>Bacteroidota</taxon>
        <taxon>Cytophagia</taxon>
        <taxon>Cytophagales</taxon>
        <taxon>Cyclobacteriaceae</taxon>
        <taxon>Shivajiella</taxon>
    </lineage>
</organism>
<dbReference type="RefSeq" id="WP_380800980.1">
    <property type="nucleotide sequence ID" value="NZ_JBHUIV010000010.1"/>
</dbReference>
<dbReference type="EMBL" id="JBHUIV010000010">
    <property type="protein sequence ID" value="MFD2201083.1"/>
    <property type="molecule type" value="Genomic_DNA"/>
</dbReference>
<sequence>MKIHLKSALVMMGIVAMTLSCQEKNDENPVKIAAQVDEVVNILADEFLTLEIQGGDENQAFGLRIIEEENGTFSSKLETEKPNHPKTNLENCINSIELTETQTQEIRETFIGLFECRLENFQAFREDVLEIIKALEAHRLEMLTKLFREEITRDEFKNSMLELKERYKGELEEIRDKHKENLKPCLKGFVESLRETLGQEDWEKLVSCLKK</sequence>
<evidence type="ECO:0000313" key="1">
    <source>
        <dbReference type="EMBL" id="MFD2201083.1"/>
    </source>
</evidence>